<dbReference type="GO" id="GO:0020037">
    <property type="term" value="F:heme binding"/>
    <property type="evidence" value="ECO:0007669"/>
    <property type="project" value="InterPro"/>
</dbReference>
<evidence type="ECO:0000313" key="8">
    <source>
        <dbReference type="EMBL" id="CDR01158.1"/>
    </source>
</evidence>
<keyword evidence="3 7" id="KW-0479">Metal-binding</keyword>
<accession>A0A060ZAP0</accession>
<dbReference type="HOGENOM" id="CLU_033716_2_0_11"/>
<organism evidence="8">
    <name type="scientific">Streptomyces iranensis</name>
    <dbReference type="NCBI Taxonomy" id="576784"/>
    <lineage>
        <taxon>Bacteria</taxon>
        <taxon>Bacillati</taxon>
        <taxon>Actinomycetota</taxon>
        <taxon>Actinomycetes</taxon>
        <taxon>Kitasatosporales</taxon>
        <taxon>Streptomycetaceae</taxon>
        <taxon>Streptomyces</taxon>
        <taxon>Streptomyces violaceusniger group</taxon>
    </lineage>
</organism>
<dbReference type="SUPFAM" id="SSF48264">
    <property type="entry name" value="Cytochrome P450"/>
    <property type="match status" value="1"/>
</dbReference>
<gene>
    <name evidence="9" type="ORF">J2Z30_009865</name>
    <name evidence="8" type="ORF">SIRAN155</name>
</gene>
<dbReference type="Gene3D" id="1.10.630.10">
    <property type="entry name" value="Cytochrome P450"/>
    <property type="match status" value="1"/>
</dbReference>
<dbReference type="GO" id="GO:0004497">
    <property type="term" value="F:monooxygenase activity"/>
    <property type="evidence" value="ECO:0007669"/>
    <property type="project" value="UniProtKB-KW"/>
</dbReference>
<dbReference type="EMBL" id="LK022848">
    <property type="protein sequence ID" value="CDR01158.1"/>
    <property type="molecule type" value="Genomic_DNA"/>
</dbReference>
<dbReference type="AlphaFoldDB" id="A0A060ZAP0"/>
<dbReference type="RefSeq" id="WP_044566411.1">
    <property type="nucleotide sequence ID" value="NZ_BAABDR010000035.1"/>
</dbReference>
<dbReference type="FunFam" id="1.10.630.10:FF:000018">
    <property type="entry name" value="Cytochrome P450 monooxygenase"/>
    <property type="match status" value="1"/>
</dbReference>
<proteinExistence type="inferred from homology"/>
<dbReference type="PROSITE" id="PS00086">
    <property type="entry name" value="CYTOCHROME_P450"/>
    <property type="match status" value="1"/>
</dbReference>
<name>A0A060ZAP0_9ACTN</name>
<evidence type="ECO:0000256" key="3">
    <source>
        <dbReference type="ARBA" id="ARBA00022723"/>
    </source>
</evidence>
<dbReference type="Pfam" id="PF00067">
    <property type="entry name" value="p450"/>
    <property type="match status" value="1"/>
</dbReference>
<dbReference type="GO" id="GO:0005506">
    <property type="term" value="F:iron ion binding"/>
    <property type="evidence" value="ECO:0007669"/>
    <property type="project" value="InterPro"/>
</dbReference>
<dbReference type="InterPro" id="IPR036396">
    <property type="entry name" value="Cyt_P450_sf"/>
</dbReference>
<dbReference type="InterPro" id="IPR001128">
    <property type="entry name" value="Cyt_P450"/>
</dbReference>
<keyword evidence="6 7" id="KW-0503">Monooxygenase</keyword>
<evidence type="ECO:0000256" key="1">
    <source>
        <dbReference type="ARBA" id="ARBA00010617"/>
    </source>
</evidence>
<dbReference type="PRINTS" id="PR00385">
    <property type="entry name" value="P450"/>
</dbReference>
<dbReference type="GO" id="GO:0016705">
    <property type="term" value="F:oxidoreductase activity, acting on paired donors, with incorporation or reduction of molecular oxygen"/>
    <property type="evidence" value="ECO:0007669"/>
    <property type="project" value="InterPro"/>
</dbReference>
<protein>
    <submittedName>
        <fullName evidence="8">Cytochrome P450</fullName>
    </submittedName>
</protein>
<evidence type="ECO:0000313" key="9">
    <source>
        <dbReference type="EMBL" id="MBP2068783.1"/>
    </source>
</evidence>
<evidence type="ECO:0000313" key="10">
    <source>
        <dbReference type="Proteomes" id="UP000756710"/>
    </source>
</evidence>
<evidence type="ECO:0000256" key="2">
    <source>
        <dbReference type="ARBA" id="ARBA00022617"/>
    </source>
</evidence>
<dbReference type="CDD" id="cd20625">
    <property type="entry name" value="CYP164-like"/>
    <property type="match status" value="1"/>
</dbReference>
<keyword evidence="5 7" id="KW-0408">Iron</keyword>
<dbReference type="EMBL" id="JAGGLR010000053">
    <property type="protein sequence ID" value="MBP2068783.1"/>
    <property type="molecule type" value="Genomic_DNA"/>
</dbReference>
<comment type="similarity">
    <text evidence="1 7">Belongs to the cytochrome P450 family.</text>
</comment>
<dbReference type="InterPro" id="IPR017972">
    <property type="entry name" value="Cyt_P450_CS"/>
</dbReference>
<dbReference type="Proteomes" id="UP000756710">
    <property type="component" value="Unassembled WGS sequence"/>
</dbReference>
<reference evidence="9 10" key="2">
    <citation type="submission" date="2021-03" db="EMBL/GenBank/DDBJ databases">
        <title>Genomic Encyclopedia of Type Strains, Phase IV (KMG-IV): sequencing the most valuable type-strain genomes for metagenomic binning, comparative biology and taxonomic classification.</title>
        <authorList>
            <person name="Goeker M."/>
        </authorList>
    </citation>
    <scope>NUCLEOTIDE SEQUENCE [LARGE SCALE GENOMIC DNA]</scope>
    <source>
        <strain evidence="9 10">DSM 41954</strain>
    </source>
</reference>
<dbReference type="PANTHER" id="PTHR46696">
    <property type="entry name" value="P450, PUTATIVE (EUROFUNG)-RELATED"/>
    <property type="match status" value="1"/>
</dbReference>
<evidence type="ECO:0000256" key="6">
    <source>
        <dbReference type="ARBA" id="ARBA00023033"/>
    </source>
</evidence>
<keyword evidence="10" id="KW-1185">Reference proteome</keyword>
<reference evidence="8" key="1">
    <citation type="submission" date="2014-05" db="EMBL/GenBank/DDBJ databases">
        <authorList>
            <person name="Horn Fabian"/>
        </authorList>
    </citation>
    <scope>NUCLEOTIDE SEQUENCE</scope>
</reference>
<evidence type="ECO:0000256" key="5">
    <source>
        <dbReference type="ARBA" id="ARBA00023004"/>
    </source>
</evidence>
<sequence length="416" mass="46449">MTNPLHDLMDYRNRPDPYQLLARIREAGPIPVEDGKVVIYGRYDDCNQILRHKEMGNDTKQAVDMTGLGDPADHQEMTPEDLGISSIFFMDPPGHGRQRKFISKSFTPRIVSSFQPSIARIVDDLFAKFRDRGEFDVVDDLAYPMSIGIICDIFGIPEEERQMLKDWSVDLALSSELPTLGAATGSATRVFAKEEIERIFRTMLAVHAYFGDLIQRRRRNPGDDLVSSLIATESNGDRLTRYEVTSALATLFIAAHESTTNLVSNGILALLRNPDQLTALREEPGVITTLVDEALRYDPPVQLATRISRTHTTIGGHDLRPGDVVVVLMAAANRDPRAYHEPEAFDVRRKTKNVSLAFGAGAHFCIGSSLAKLEAELALSAFAERLRDPELDESSLNYRRHIVVRGLQNMTVSFKP</sequence>
<keyword evidence="4 7" id="KW-0560">Oxidoreductase</keyword>
<dbReference type="PANTHER" id="PTHR46696:SF1">
    <property type="entry name" value="CYTOCHROME P450 YJIB-RELATED"/>
    <property type="match status" value="1"/>
</dbReference>
<dbReference type="PRINTS" id="PR00359">
    <property type="entry name" value="BP450"/>
</dbReference>
<dbReference type="InterPro" id="IPR002397">
    <property type="entry name" value="Cyt_P450_B"/>
</dbReference>
<evidence type="ECO:0000256" key="7">
    <source>
        <dbReference type="RuleBase" id="RU000461"/>
    </source>
</evidence>
<keyword evidence="2 7" id="KW-0349">Heme</keyword>
<evidence type="ECO:0000256" key="4">
    <source>
        <dbReference type="ARBA" id="ARBA00023002"/>
    </source>
</evidence>